<comment type="caution">
    <text evidence="2">The sequence shown here is derived from an EMBL/GenBank/DDBJ whole genome shotgun (WGS) entry which is preliminary data.</text>
</comment>
<dbReference type="InterPro" id="IPR036689">
    <property type="entry name" value="ESAT-6-like_sf"/>
</dbReference>
<dbReference type="Pfam" id="PF21725">
    <property type="entry name" value="T7SS_signal"/>
    <property type="match status" value="1"/>
</dbReference>
<dbReference type="SUPFAM" id="SSF140453">
    <property type="entry name" value="EsxAB dimer-like"/>
    <property type="match status" value="1"/>
</dbReference>
<feature type="domain" description="Putative T7SS secretion signal" evidence="1">
    <location>
        <begin position="3"/>
        <end position="147"/>
    </location>
</feature>
<accession>A0ABU6A836</accession>
<dbReference type="EMBL" id="JAWLNX010000005">
    <property type="protein sequence ID" value="MEB3367654.1"/>
    <property type="molecule type" value="Genomic_DNA"/>
</dbReference>
<dbReference type="Proteomes" id="UP001327093">
    <property type="component" value="Unassembled WGS sequence"/>
</dbReference>
<protein>
    <recommendedName>
        <fullName evidence="1">Putative T7SS secretion signal domain-containing protein</fullName>
    </recommendedName>
</protein>
<organism evidence="2 3">
    <name type="scientific">Saccharopolyspora mangrovi</name>
    <dbReference type="NCBI Taxonomy" id="3082379"/>
    <lineage>
        <taxon>Bacteria</taxon>
        <taxon>Bacillati</taxon>
        <taxon>Actinomycetota</taxon>
        <taxon>Actinomycetes</taxon>
        <taxon>Pseudonocardiales</taxon>
        <taxon>Pseudonocardiaceae</taxon>
        <taxon>Saccharopolyspora</taxon>
    </lineage>
</organism>
<proteinExistence type="predicted"/>
<gene>
    <name evidence="2" type="ORF">R4I43_09555</name>
</gene>
<dbReference type="RefSeq" id="WP_324265203.1">
    <property type="nucleotide sequence ID" value="NZ_JAWLNX010000005.1"/>
</dbReference>
<name>A0ABU6A836_9PSEU</name>
<reference evidence="2 3" key="1">
    <citation type="submission" date="2023-10" db="EMBL/GenBank/DDBJ databases">
        <title>Saccharopolyspora sp. nov., isolated from mangrove soil.</title>
        <authorList>
            <person name="Lu Y."/>
            <person name="Liu W."/>
        </authorList>
    </citation>
    <scope>NUCLEOTIDE SEQUENCE [LARGE SCALE GENOMIC DNA]</scope>
    <source>
        <strain evidence="2 3">S2-29</strain>
    </source>
</reference>
<sequence length="178" mass="18991">MAELGQTSDPKALIPGEADSVDDTVRKLRRQSEEFGAVGDRLKRVDVVGWTGEASHAFMDLFSKEPPKWLKVSDLLDSASKSLTEYASTLRWAQGQAAEAIARWEEGESATAKAVAEYNAAVDQANAQNQANAAAGRPGGVLGSGRTPQACAPAARGFWEASRRTDWAATVAGTWPSR</sequence>
<keyword evidence="3" id="KW-1185">Reference proteome</keyword>
<dbReference type="Gene3D" id="1.10.287.1060">
    <property type="entry name" value="ESAT-6-like"/>
    <property type="match status" value="1"/>
</dbReference>
<evidence type="ECO:0000313" key="3">
    <source>
        <dbReference type="Proteomes" id="UP001327093"/>
    </source>
</evidence>
<evidence type="ECO:0000259" key="1">
    <source>
        <dbReference type="Pfam" id="PF21725"/>
    </source>
</evidence>
<evidence type="ECO:0000313" key="2">
    <source>
        <dbReference type="EMBL" id="MEB3367654.1"/>
    </source>
</evidence>
<dbReference type="InterPro" id="IPR049082">
    <property type="entry name" value="T7SS_signal"/>
</dbReference>